<gene>
    <name evidence="2" type="ORF">ACEWY4_003856</name>
</gene>
<protein>
    <recommendedName>
        <fullName evidence="1">Integrase catalytic domain-containing protein</fullName>
    </recommendedName>
</protein>
<dbReference type="AlphaFoldDB" id="A0ABD1KSH3"/>
<evidence type="ECO:0000259" key="1">
    <source>
        <dbReference type="PROSITE" id="PS50994"/>
    </source>
</evidence>
<evidence type="ECO:0000313" key="3">
    <source>
        <dbReference type="Proteomes" id="UP001591681"/>
    </source>
</evidence>
<proteinExistence type="predicted"/>
<reference evidence="2 3" key="1">
    <citation type="submission" date="2024-09" db="EMBL/GenBank/DDBJ databases">
        <title>A chromosome-level genome assembly of Gray's grenadier anchovy, Coilia grayii.</title>
        <authorList>
            <person name="Fu Z."/>
        </authorList>
    </citation>
    <scope>NUCLEOTIDE SEQUENCE [LARGE SCALE GENOMIC DNA]</scope>
    <source>
        <strain evidence="2">G4</strain>
        <tissue evidence="2">Muscle</tissue>
    </source>
</reference>
<feature type="domain" description="Integrase catalytic" evidence="1">
    <location>
        <begin position="72"/>
        <end position="190"/>
    </location>
</feature>
<dbReference type="InterPro" id="IPR012337">
    <property type="entry name" value="RNaseH-like_sf"/>
</dbReference>
<dbReference type="EMBL" id="JBHFQA010000003">
    <property type="protein sequence ID" value="KAL2102095.1"/>
    <property type="molecule type" value="Genomic_DNA"/>
</dbReference>
<sequence length="246" mass="28303">MTAFASFASSGHIRVLGLGVLEFLHCVWRRAEGRYPVDRASIISHWNWLQAHVSDLEYRIRQQTDIYRQIRSSKTAKQVARKVRDNFFCYYGFPETIHSDQGANFESELIAALLQLSGVKKSHTTAYHPMGNGTAERFNRTLGNMIRALPPRSKLTWPQMIPRLPVDVLFKSALHCDAAISHPKFLEDLRRDLKEAMALAERRTTDEQKRQADIYNRRIKGTSIELGDRVLLANKAERGRRKLADR</sequence>
<dbReference type="Gene3D" id="3.30.420.10">
    <property type="entry name" value="Ribonuclease H-like superfamily/Ribonuclease H"/>
    <property type="match status" value="1"/>
</dbReference>
<accession>A0ABD1KSH3</accession>
<dbReference type="PROSITE" id="PS50994">
    <property type="entry name" value="INTEGRASE"/>
    <property type="match status" value="1"/>
</dbReference>
<dbReference type="InterPro" id="IPR036397">
    <property type="entry name" value="RNaseH_sf"/>
</dbReference>
<dbReference type="PANTHER" id="PTHR22443">
    <property type="entry name" value="NON-SPECIFIC LETHAL 1, ISOFORM M"/>
    <property type="match status" value="1"/>
</dbReference>
<dbReference type="PANTHER" id="PTHR22443:SF19">
    <property type="entry name" value="KAT8 REGULATORY NSL COMPLEX SUBUNIT 1-RELATED"/>
    <property type="match status" value="1"/>
</dbReference>
<dbReference type="Proteomes" id="UP001591681">
    <property type="component" value="Unassembled WGS sequence"/>
</dbReference>
<dbReference type="SUPFAM" id="SSF53098">
    <property type="entry name" value="Ribonuclease H-like"/>
    <property type="match status" value="1"/>
</dbReference>
<dbReference type="InterPro" id="IPR026180">
    <property type="entry name" value="NSL1"/>
</dbReference>
<name>A0ABD1KSH3_9TELE</name>
<comment type="caution">
    <text evidence="2">The sequence shown here is derived from an EMBL/GenBank/DDBJ whole genome shotgun (WGS) entry which is preliminary data.</text>
</comment>
<evidence type="ECO:0000313" key="2">
    <source>
        <dbReference type="EMBL" id="KAL2102095.1"/>
    </source>
</evidence>
<keyword evidence="3" id="KW-1185">Reference proteome</keyword>
<dbReference type="InterPro" id="IPR001584">
    <property type="entry name" value="Integrase_cat-core"/>
</dbReference>
<organism evidence="2 3">
    <name type="scientific">Coilia grayii</name>
    <name type="common">Gray's grenadier anchovy</name>
    <dbReference type="NCBI Taxonomy" id="363190"/>
    <lineage>
        <taxon>Eukaryota</taxon>
        <taxon>Metazoa</taxon>
        <taxon>Chordata</taxon>
        <taxon>Craniata</taxon>
        <taxon>Vertebrata</taxon>
        <taxon>Euteleostomi</taxon>
        <taxon>Actinopterygii</taxon>
        <taxon>Neopterygii</taxon>
        <taxon>Teleostei</taxon>
        <taxon>Clupei</taxon>
        <taxon>Clupeiformes</taxon>
        <taxon>Clupeoidei</taxon>
        <taxon>Engraulidae</taxon>
        <taxon>Coilinae</taxon>
        <taxon>Coilia</taxon>
    </lineage>
</organism>